<protein>
    <recommendedName>
        <fullName evidence="4">Short C-terminal domain-containing protein</fullName>
    </recommendedName>
</protein>
<evidence type="ECO:0000313" key="2">
    <source>
        <dbReference type="EMBL" id="MDT0278265.1"/>
    </source>
</evidence>
<gene>
    <name evidence="2" type="ORF">RM425_20380</name>
</gene>
<proteinExistence type="predicted"/>
<organism evidence="2 3">
    <name type="scientific">Blastococcus goldschmidtiae</name>
    <dbReference type="NCBI Taxonomy" id="3075546"/>
    <lineage>
        <taxon>Bacteria</taxon>
        <taxon>Bacillati</taxon>
        <taxon>Actinomycetota</taxon>
        <taxon>Actinomycetes</taxon>
        <taxon>Geodermatophilales</taxon>
        <taxon>Geodermatophilaceae</taxon>
        <taxon>Blastococcus</taxon>
    </lineage>
</organism>
<evidence type="ECO:0008006" key="4">
    <source>
        <dbReference type="Google" id="ProtNLM"/>
    </source>
</evidence>
<dbReference type="Proteomes" id="UP001183222">
    <property type="component" value="Unassembled WGS sequence"/>
</dbReference>
<evidence type="ECO:0000313" key="3">
    <source>
        <dbReference type="Proteomes" id="UP001183222"/>
    </source>
</evidence>
<name>A0ABU2KDJ8_9ACTN</name>
<dbReference type="EMBL" id="JAVREI010000022">
    <property type="protein sequence ID" value="MDT0278265.1"/>
    <property type="molecule type" value="Genomic_DNA"/>
</dbReference>
<keyword evidence="1" id="KW-0812">Transmembrane</keyword>
<keyword evidence="3" id="KW-1185">Reference proteome</keyword>
<keyword evidence="1" id="KW-0472">Membrane</keyword>
<reference evidence="3" key="1">
    <citation type="submission" date="2023-07" db="EMBL/GenBank/DDBJ databases">
        <title>30 novel species of actinomycetes from the DSMZ collection.</title>
        <authorList>
            <person name="Nouioui I."/>
        </authorList>
    </citation>
    <scope>NUCLEOTIDE SEQUENCE [LARGE SCALE GENOMIC DNA]</scope>
    <source>
        <strain evidence="3">DSM 46792</strain>
    </source>
</reference>
<accession>A0ABU2KDJ8</accession>
<sequence length="103" mass="11221">MEQDFGEFPSVFLGFFGLVAAFIVVVVVMIVVSLARSRRVLRDSGLDPLAAPAEVAVRLARGPLAAPVRSLEQRLAELDDLHRRGVITDAEHDAGRRAALTER</sequence>
<dbReference type="RefSeq" id="WP_311347063.1">
    <property type="nucleotide sequence ID" value="NZ_JAVREI010000022.1"/>
</dbReference>
<keyword evidence="1" id="KW-1133">Transmembrane helix</keyword>
<feature type="transmembrane region" description="Helical" evidence="1">
    <location>
        <begin position="12"/>
        <end position="35"/>
    </location>
</feature>
<evidence type="ECO:0000256" key="1">
    <source>
        <dbReference type="SAM" id="Phobius"/>
    </source>
</evidence>
<comment type="caution">
    <text evidence="2">The sequence shown here is derived from an EMBL/GenBank/DDBJ whole genome shotgun (WGS) entry which is preliminary data.</text>
</comment>